<sequence length="119" mass="13433">MGKIAKIVPRNISYTLSAYPRSEAWNALSVCPHLPTNLRSVWRLPTLGPWLLPLVNRLLRTRTKFWVVGTARVMVPCLAFHLGVGRCTVALLSLPKVYMPFIHGICQCCDQVHEAFPNH</sequence>
<dbReference type="Proteomes" id="UP000800041">
    <property type="component" value="Unassembled WGS sequence"/>
</dbReference>
<evidence type="ECO:0000313" key="2">
    <source>
        <dbReference type="Proteomes" id="UP000800041"/>
    </source>
</evidence>
<keyword evidence="2" id="KW-1185">Reference proteome</keyword>
<reference evidence="1" key="1">
    <citation type="journal article" date="2020" name="Stud. Mycol.">
        <title>101 Dothideomycetes genomes: a test case for predicting lifestyles and emergence of pathogens.</title>
        <authorList>
            <person name="Haridas S."/>
            <person name="Albert R."/>
            <person name="Binder M."/>
            <person name="Bloem J."/>
            <person name="Labutti K."/>
            <person name="Salamov A."/>
            <person name="Andreopoulos B."/>
            <person name="Baker S."/>
            <person name="Barry K."/>
            <person name="Bills G."/>
            <person name="Bluhm B."/>
            <person name="Cannon C."/>
            <person name="Castanera R."/>
            <person name="Culley D."/>
            <person name="Daum C."/>
            <person name="Ezra D."/>
            <person name="Gonzalez J."/>
            <person name="Henrissat B."/>
            <person name="Kuo A."/>
            <person name="Liang C."/>
            <person name="Lipzen A."/>
            <person name="Lutzoni F."/>
            <person name="Magnuson J."/>
            <person name="Mondo S."/>
            <person name="Nolan M."/>
            <person name="Ohm R."/>
            <person name="Pangilinan J."/>
            <person name="Park H.-J."/>
            <person name="Ramirez L."/>
            <person name="Alfaro M."/>
            <person name="Sun H."/>
            <person name="Tritt A."/>
            <person name="Yoshinaga Y."/>
            <person name="Zwiers L.-H."/>
            <person name="Turgeon B."/>
            <person name="Goodwin S."/>
            <person name="Spatafora J."/>
            <person name="Crous P."/>
            <person name="Grigoriev I."/>
        </authorList>
    </citation>
    <scope>NUCLEOTIDE SEQUENCE</scope>
    <source>
        <strain evidence="1">CBS 113979</strain>
    </source>
</reference>
<gene>
    <name evidence="1" type="ORF">K402DRAFT_90575</name>
</gene>
<name>A0A6G1GZH5_9PEZI</name>
<accession>A0A6G1GZH5</accession>
<protein>
    <submittedName>
        <fullName evidence="1">Uncharacterized protein</fullName>
    </submittedName>
</protein>
<evidence type="ECO:0000313" key="1">
    <source>
        <dbReference type="EMBL" id="KAF1986128.1"/>
    </source>
</evidence>
<dbReference type="AlphaFoldDB" id="A0A6G1GZH5"/>
<organism evidence="1 2">
    <name type="scientific">Aulographum hederae CBS 113979</name>
    <dbReference type="NCBI Taxonomy" id="1176131"/>
    <lineage>
        <taxon>Eukaryota</taxon>
        <taxon>Fungi</taxon>
        <taxon>Dikarya</taxon>
        <taxon>Ascomycota</taxon>
        <taxon>Pezizomycotina</taxon>
        <taxon>Dothideomycetes</taxon>
        <taxon>Pleosporomycetidae</taxon>
        <taxon>Aulographales</taxon>
        <taxon>Aulographaceae</taxon>
    </lineage>
</organism>
<dbReference type="EMBL" id="ML977158">
    <property type="protein sequence ID" value="KAF1986128.1"/>
    <property type="molecule type" value="Genomic_DNA"/>
</dbReference>
<proteinExistence type="predicted"/>